<accession>A0A0S8GCU4</accession>
<comment type="caution">
    <text evidence="2">The sequence shown here is derived from an EMBL/GenBank/DDBJ whole genome shotgun (WGS) entry which is preliminary data.</text>
</comment>
<protein>
    <recommendedName>
        <fullName evidence="1">Lipocalin-like domain-containing protein</fullName>
    </recommendedName>
</protein>
<dbReference type="EMBL" id="LJUO01000080">
    <property type="protein sequence ID" value="KPK70799.1"/>
    <property type="molecule type" value="Genomic_DNA"/>
</dbReference>
<evidence type="ECO:0000313" key="3">
    <source>
        <dbReference type="Proteomes" id="UP000051096"/>
    </source>
</evidence>
<dbReference type="Pfam" id="PF13924">
    <property type="entry name" value="Lipocalin_5"/>
    <property type="match status" value="1"/>
</dbReference>
<proteinExistence type="predicted"/>
<dbReference type="AlphaFoldDB" id="A0A0S8GCU4"/>
<gene>
    <name evidence="2" type="ORF">AMJ87_08265</name>
</gene>
<dbReference type="InterPro" id="IPR024311">
    <property type="entry name" value="Lipocalin-like"/>
</dbReference>
<reference evidence="2 3" key="1">
    <citation type="journal article" date="2015" name="Microbiome">
        <title>Genomic resolution of linkages in carbon, nitrogen, and sulfur cycling among widespread estuary sediment bacteria.</title>
        <authorList>
            <person name="Baker B.J."/>
            <person name="Lazar C.S."/>
            <person name="Teske A.P."/>
            <person name="Dick G.J."/>
        </authorList>
    </citation>
    <scope>NUCLEOTIDE SEQUENCE [LARGE SCALE GENOMIC DNA]</scope>
    <source>
        <strain evidence="2">SM23_60</strain>
    </source>
</reference>
<sequence length="154" mass="17348">MNSGDNHERESQGVVGVWQVREIALQDGSGPIADKSFPNIIIFTRRHYSMMWVFGAKTQRSFAERWNPTNAEKIERFDALVVNSGTYEINGSTLTAHPIVARIPEFVGGTLICEYRLENDTMRLKFVDEYSYDGVQAPWVASGKGLMLTLICVD</sequence>
<dbReference type="Proteomes" id="UP000051096">
    <property type="component" value="Unassembled WGS sequence"/>
</dbReference>
<evidence type="ECO:0000259" key="1">
    <source>
        <dbReference type="Pfam" id="PF13924"/>
    </source>
</evidence>
<name>A0A0S8GCU4_UNCW3</name>
<evidence type="ECO:0000313" key="2">
    <source>
        <dbReference type="EMBL" id="KPK70799.1"/>
    </source>
</evidence>
<feature type="domain" description="Lipocalin-like" evidence="1">
    <location>
        <begin position="15"/>
        <end position="127"/>
    </location>
</feature>
<organism evidence="2 3">
    <name type="scientific">candidate division WOR_3 bacterium SM23_60</name>
    <dbReference type="NCBI Taxonomy" id="1703780"/>
    <lineage>
        <taxon>Bacteria</taxon>
        <taxon>Bacteria division WOR-3</taxon>
    </lineage>
</organism>